<dbReference type="GO" id="GO:0005829">
    <property type="term" value="C:cytosol"/>
    <property type="evidence" value="ECO:0007669"/>
    <property type="project" value="TreeGrafter"/>
</dbReference>
<evidence type="ECO:0000256" key="15">
    <source>
        <dbReference type="HAMAP-Rule" id="MF_00464"/>
    </source>
</evidence>
<gene>
    <name evidence="16" type="primary">speH1</name>
    <name evidence="15" type="synonym">speH</name>
    <name evidence="16" type="ORF">GCM10011409_44680</name>
</gene>
<evidence type="ECO:0000256" key="13">
    <source>
        <dbReference type="ARBA" id="ARBA00056215"/>
    </source>
</evidence>
<comment type="function">
    <text evidence="13 15">Catalyzes the decarboxylation of S-adenosylmethionine to S-adenosylmethioninamine (dcAdoMet), the propylamine donor required for the synthesis of the polyamines spermine and spermidine from the diamine putrescine.</text>
</comment>
<feature type="active site" description="Schiff-base intermediate with substrate; via pyruvic acid" evidence="15">
    <location>
        <position position="63"/>
    </location>
</feature>
<evidence type="ECO:0000313" key="17">
    <source>
        <dbReference type="Proteomes" id="UP000621492"/>
    </source>
</evidence>
<comment type="caution">
    <text evidence="16">The sequence shown here is derived from an EMBL/GenBank/DDBJ whole genome shotgun (WGS) entry which is preliminary data.</text>
</comment>
<keyword evidence="17" id="KW-1185">Reference proteome</keyword>
<keyword evidence="8 15" id="KW-0865">Zymogen</keyword>
<proteinExistence type="inferred from homology"/>
<evidence type="ECO:0000256" key="12">
    <source>
        <dbReference type="ARBA" id="ARBA00048112"/>
    </source>
</evidence>
<feature type="chain" id="PRO_5041027670" description="S-adenosylmethionine decarboxylase alpha chain" evidence="15">
    <location>
        <begin position="63"/>
        <end position="119"/>
    </location>
</feature>
<evidence type="ECO:0000313" key="16">
    <source>
        <dbReference type="EMBL" id="GGB62570.1"/>
    </source>
</evidence>
<dbReference type="Gene3D" id="3.30.160.750">
    <property type="match status" value="1"/>
</dbReference>
<reference evidence="16" key="1">
    <citation type="journal article" date="2014" name="Int. J. Syst. Evol. Microbiol.">
        <title>Complete genome sequence of Corynebacterium casei LMG S-19264T (=DSM 44701T), isolated from a smear-ripened cheese.</title>
        <authorList>
            <consortium name="US DOE Joint Genome Institute (JGI-PGF)"/>
            <person name="Walter F."/>
            <person name="Albersmeier A."/>
            <person name="Kalinowski J."/>
            <person name="Ruckert C."/>
        </authorList>
    </citation>
    <scope>NUCLEOTIDE SEQUENCE</scope>
    <source>
        <strain evidence="16">CGMCC 1.15454</strain>
    </source>
</reference>
<evidence type="ECO:0000256" key="7">
    <source>
        <dbReference type="ARBA" id="ARBA00023115"/>
    </source>
</evidence>
<evidence type="ECO:0000256" key="5">
    <source>
        <dbReference type="ARBA" id="ARBA00022813"/>
    </source>
</evidence>
<comment type="cofactor">
    <cofactor evidence="15">
        <name>pyruvate</name>
        <dbReference type="ChEBI" id="CHEBI:15361"/>
    </cofactor>
    <text evidence="15">Binds 1 pyruvoyl group covalently per subunit.</text>
</comment>
<dbReference type="SUPFAM" id="SSF56276">
    <property type="entry name" value="S-adenosylmethionine decarboxylase"/>
    <property type="match status" value="1"/>
</dbReference>
<comment type="catalytic activity">
    <reaction evidence="12 15">
        <text>S-adenosyl-L-methionine + H(+) = S-adenosyl 3-(methylsulfanyl)propylamine + CO2</text>
        <dbReference type="Rhea" id="RHEA:15981"/>
        <dbReference type="ChEBI" id="CHEBI:15378"/>
        <dbReference type="ChEBI" id="CHEBI:16526"/>
        <dbReference type="ChEBI" id="CHEBI:57443"/>
        <dbReference type="ChEBI" id="CHEBI:59789"/>
        <dbReference type="EC" id="4.1.1.50"/>
    </reaction>
</comment>
<evidence type="ECO:0000256" key="10">
    <source>
        <dbReference type="ARBA" id="ARBA00023270"/>
    </source>
</evidence>
<feature type="active site" description="Proton donor; for catalytic activity" evidence="15">
    <location>
        <position position="83"/>
    </location>
</feature>
<keyword evidence="3 15" id="KW-0949">S-adenosyl-L-methionine</keyword>
<dbReference type="Pfam" id="PF02675">
    <property type="entry name" value="AdoMet_dc"/>
    <property type="match status" value="1"/>
</dbReference>
<dbReference type="FunFam" id="3.30.360.110:FF:000001">
    <property type="entry name" value="S-adenosylmethionine decarboxylase proenzyme"/>
    <property type="match status" value="1"/>
</dbReference>
<dbReference type="EC" id="4.1.1.50" evidence="15"/>
<dbReference type="PANTHER" id="PTHR33866">
    <property type="entry name" value="S-ADENOSYLMETHIONINE DECARBOXYLASE PROENZYME"/>
    <property type="match status" value="1"/>
</dbReference>
<organism evidence="16 17">
    <name type="scientific">Lentibacillus populi</name>
    <dbReference type="NCBI Taxonomy" id="1827502"/>
    <lineage>
        <taxon>Bacteria</taxon>
        <taxon>Bacillati</taxon>
        <taxon>Bacillota</taxon>
        <taxon>Bacilli</taxon>
        <taxon>Bacillales</taxon>
        <taxon>Bacillaceae</taxon>
        <taxon>Lentibacillus</taxon>
    </lineage>
</organism>
<dbReference type="InterPro" id="IPR003826">
    <property type="entry name" value="AdoMetDC_fam_prok"/>
</dbReference>
<evidence type="ECO:0000256" key="9">
    <source>
        <dbReference type="ARBA" id="ARBA00023239"/>
    </source>
</evidence>
<name>A0A9W5X7Q9_9BACI</name>
<evidence type="ECO:0000256" key="2">
    <source>
        <dbReference type="ARBA" id="ARBA00011601"/>
    </source>
</evidence>
<reference evidence="16" key="2">
    <citation type="submission" date="2020-09" db="EMBL/GenBank/DDBJ databases">
        <authorList>
            <person name="Sun Q."/>
            <person name="Zhou Y."/>
        </authorList>
    </citation>
    <scope>NUCLEOTIDE SEQUENCE</scope>
    <source>
        <strain evidence="16">CGMCC 1.15454</strain>
    </source>
</reference>
<dbReference type="GO" id="GO:0008295">
    <property type="term" value="P:spermidine biosynthetic process"/>
    <property type="evidence" value="ECO:0007669"/>
    <property type="project" value="UniProtKB-UniRule"/>
</dbReference>
<feature type="site" description="Cleavage (non-hydrolytic); by autolysis" evidence="15">
    <location>
        <begin position="62"/>
        <end position="63"/>
    </location>
</feature>
<comment type="PTM">
    <text evidence="15">Is synthesized initially as an inactive proenzyme. Formation of the active enzyme involves a self-maturation process in which the active site pyruvoyl group is generated from an internal serine residue via an autocatalytic post-translational modification. Two non-identical subunits are generated from the proenzyme in this reaction, and the pyruvate is formed at the N-terminus of the alpha chain, which is derived from the carboxyl end of the proenzyme. The post-translation cleavage follows an unusual pathway, termed non-hydrolytic serinolysis, in which the side chain hydroxyl group of the serine supplies its oxygen atom to form the C-terminus of the beta chain, while the remainder of the serine residue undergoes an oxidative deamination to produce ammonia and the pyruvoyl group blocking the N-terminus of the alpha chain.</text>
</comment>
<dbReference type="InterPro" id="IPR016067">
    <property type="entry name" value="S-AdoMet_deCO2ase_core"/>
</dbReference>
<dbReference type="PANTHER" id="PTHR33866:SF2">
    <property type="entry name" value="S-ADENOSYLMETHIONINE DECARBOXYLASE PROENZYME"/>
    <property type="match status" value="1"/>
</dbReference>
<feature type="modified residue" description="Pyruvic acid (Ser); by autocatalysis" evidence="15">
    <location>
        <position position="63"/>
    </location>
</feature>
<dbReference type="InterPro" id="IPR042284">
    <property type="entry name" value="AdoMetDC_N"/>
</dbReference>
<dbReference type="InterPro" id="IPR042286">
    <property type="entry name" value="AdoMetDC_C"/>
</dbReference>
<comment type="similarity">
    <text evidence="14 15">Belongs to the prokaryotic AdoMetDC family. Type 1 subfamily.</text>
</comment>
<dbReference type="AlphaFoldDB" id="A0A9W5X7Q9"/>
<dbReference type="GO" id="GO:0004014">
    <property type="term" value="F:adenosylmethionine decarboxylase activity"/>
    <property type="evidence" value="ECO:0007669"/>
    <property type="project" value="UniProtKB-UniRule"/>
</dbReference>
<evidence type="ECO:0000256" key="1">
    <source>
        <dbReference type="ARBA" id="ARBA00004911"/>
    </source>
</evidence>
<evidence type="ECO:0000256" key="4">
    <source>
        <dbReference type="ARBA" id="ARBA00022793"/>
    </source>
</evidence>
<dbReference type="EMBL" id="BMJD01000075">
    <property type="protein sequence ID" value="GGB62570.1"/>
    <property type="molecule type" value="Genomic_DNA"/>
</dbReference>
<accession>A0A9W5X7Q9</accession>
<keyword evidence="7 15" id="KW-0620">Polyamine biosynthesis</keyword>
<keyword evidence="9 15" id="KW-0456">Lyase</keyword>
<dbReference type="InterPro" id="IPR017716">
    <property type="entry name" value="S-AdoMet_deCOase_pro-enz"/>
</dbReference>
<evidence type="ECO:0000256" key="14">
    <source>
        <dbReference type="ARBA" id="ARBA00061583"/>
    </source>
</evidence>
<keyword evidence="10 15" id="KW-0704">Schiff base</keyword>
<dbReference type="Gene3D" id="3.30.360.110">
    <property type="entry name" value="S-adenosylmethionine decarboxylase domain"/>
    <property type="match status" value="1"/>
</dbReference>
<dbReference type="Proteomes" id="UP000621492">
    <property type="component" value="Unassembled WGS sequence"/>
</dbReference>
<keyword evidence="4 15" id="KW-0210">Decarboxylase</keyword>
<evidence type="ECO:0000256" key="3">
    <source>
        <dbReference type="ARBA" id="ARBA00022691"/>
    </source>
</evidence>
<dbReference type="HAMAP" id="MF_00464">
    <property type="entry name" value="AdoMetDC_1"/>
    <property type="match status" value="1"/>
</dbReference>
<feature type="chain" id="PRO_5041027671" description="S-adenosylmethionine decarboxylase beta chain" evidence="15">
    <location>
        <begin position="1"/>
        <end position="62"/>
    </location>
</feature>
<feature type="active site" description="Proton acceptor; for processing activity" evidence="15">
    <location>
        <position position="68"/>
    </location>
</feature>
<dbReference type="RefSeq" id="WP_088051372.1">
    <property type="nucleotide sequence ID" value="NZ_BMJD01000075.1"/>
</dbReference>
<sequence>MDTLGHHIVSDLWGCNVRKLINKTYLENELVSAAEKSGATVCGVFFHEFSPQGISGVVILAESHLSVHSFPEHGYASIDIYTCGRHVQPELAIQYLYSSLEAKYNNCRELVRGIKPENV</sequence>
<keyword evidence="11 15" id="KW-0670">Pyruvate</keyword>
<keyword evidence="6 15" id="KW-0745">Spermidine biosynthesis</keyword>
<evidence type="ECO:0000256" key="8">
    <source>
        <dbReference type="ARBA" id="ARBA00023145"/>
    </source>
</evidence>
<protein>
    <recommendedName>
        <fullName evidence="15">S-adenosylmethionine decarboxylase proenzyme</fullName>
        <shortName evidence="15">AdoMetDC</shortName>
        <shortName evidence="15">SAMDC</shortName>
        <ecNumber evidence="15">4.1.1.50</ecNumber>
    </recommendedName>
    <component>
        <recommendedName>
            <fullName evidence="15">S-adenosylmethionine decarboxylase beta chain</fullName>
        </recommendedName>
    </component>
    <component>
        <recommendedName>
            <fullName evidence="15">S-adenosylmethionine decarboxylase alpha chain</fullName>
        </recommendedName>
    </component>
</protein>
<comment type="pathway">
    <text evidence="1 15">Amine and polyamine biosynthesis; S-adenosylmethioninamine biosynthesis; S-adenosylmethioninamine from S-adenosyl-L-methionine: step 1/1.</text>
</comment>
<comment type="subunit">
    <text evidence="2 15">Heterotetramer of two alpha and two beta chains arranged as a dimer of alpha/beta heterodimers.</text>
</comment>
<evidence type="ECO:0000256" key="11">
    <source>
        <dbReference type="ARBA" id="ARBA00023317"/>
    </source>
</evidence>
<evidence type="ECO:0000256" key="6">
    <source>
        <dbReference type="ARBA" id="ARBA00023066"/>
    </source>
</evidence>
<keyword evidence="5 15" id="KW-0068">Autocatalytic cleavage</keyword>
<dbReference type="NCBIfam" id="TIGR03330">
    <property type="entry name" value="SAM_DCase_Bsu"/>
    <property type="match status" value="1"/>
</dbReference>